<feature type="binding site" evidence="10">
    <location>
        <begin position="93"/>
        <end position="103"/>
    </location>
    <ligand>
        <name>ATP</name>
        <dbReference type="ChEBI" id="CHEBI:30616"/>
    </ligand>
</feature>
<reference evidence="13 14" key="1">
    <citation type="submission" date="2020-08" db="EMBL/GenBank/DDBJ databases">
        <title>Genomic Encyclopedia of Type Strains, Phase IV (KMG-IV): sequencing the most valuable type-strain genomes for metagenomic binning, comparative biology and taxonomic classification.</title>
        <authorList>
            <person name="Goeker M."/>
        </authorList>
    </citation>
    <scope>NUCLEOTIDE SEQUENCE [LARGE SCALE GENOMIC DNA]</scope>
    <source>
        <strain evidence="13 14">DSM 101806</strain>
    </source>
</reference>
<feature type="domain" description="GHMP kinase C-terminal" evidence="12">
    <location>
        <begin position="196"/>
        <end position="255"/>
    </location>
</feature>
<keyword evidence="4 10" id="KW-0808">Transferase</keyword>
<feature type="domain" description="GHMP kinase N-terminal" evidence="11">
    <location>
        <begin position="66"/>
        <end position="141"/>
    </location>
</feature>
<organism evidence="13 14">
    <name type="scientific">Sphingomonas kyeonggiensis</name>
    <dbReference type="NCBI Taxonomy" id="1268553"/>
    <lineage>
        <taxon>Bacteria</taxon>
        <taxon>Pseudomonadati</taxon>
        <taxon>Pseudomonadota</taxon>
        <taxon>Alphaproteobacteria</taxon>
        <taxon>Sphingomonadales</taxon>
        <taxon>Sphingomonadaceae</taxon>
        <taxon>Sphingomonas</taxon>
    </lineage>
</organism>
<dbReference type="GO" id="GO:0050515">
    <property type="term" value="F:4-(cytidine 5'-diphospho)-2-C-methyl-D-erythritol kinase activity"/>
    <property type="evidence" value="ECO:0007669"/>
    <property type="project" value="UniProtKB-UniRule"/>
</dbReference>
<dbReference type="PANTHER" id="PTHR43527">
    <property type="entry name" value="4-DIPHOSPHOCYTIDYL-2-C-METHYL-D-ERYTHRITOL KINASE, CHLOROPLASTIC"/>
    <property type="match status" value="1"/>
</dbReference>
<dbReference type="NCBIfam" id="TIGR00154">
    <property type="entry name" value="ispE"/>
    <property type="match status" value="1"/>
</dbReference>
<keyword evidence="7 10" id="KW-0067">ATP-binding</keyword>
<dbReference type="InterPro" id="IPR014721">
    <property type="entry name" value="Ribsml_uS5_D2-typ_fold_subgr"/>
</dbReference>
<evidence type="ECO:0000259" key="11">
    <source>
        <dbReference type="Pfam" id="PF00288"/>
    </source>
</evidence>
<evidence type="ECO:0000256" key="8">
    <source>
        <dbReference type="ARBA" id="ARBA00023229"/>
    </source>
</evidence>
<dbReference type="RefSeq" id="WP_183995442.1">
    <property type="nucleotide sequence ID" value="NZ_JACIEH010000001.1"/>
</dbReference>
<dbReference type="PIRSF" id="PIRSF010376">
    <property type="entry name" value="IspE"/>
    <property type="match status" value="1"/>
</dbReference>
<dbReference type="InterPro" id="IPR004424">
    <property type="entry name" value="IspE"/>
</dbReference>
<feature type="active site" evidence="10">
    <location>
        <position position="133"/>
    </location>
</feature>
<gene>
    <name evidence="10" type="primary">ispE</name>
    <name evidence="13" type="ORF">GGR46_001179</name>
</gene>
<evidence type="ECO:0000256" key="4">
    <source>
        <dbReference type="ARBA" id="ARBA00022679"/>
    </source>
</evidence>
<evidence type="ECO:0000256" key="3">
    <source>
        <dbReference type="ARBA" id="ARBA00017473"/>
    </source>
</evidence>
<name>A0A7W6JQG3_9SPHN</name>
<comment type="similarity">
    <text evidence="1 10">Belongs to the GHMP kinase family. IspE subfamily.</text>
</comment>
<dbReference type="Proteomes" id="UP000557392">
    <property type="component" value="Unassembled WGS sequence"/>
</dbReference>
<dbReference type="PANTHER" id="PTHR43527:SF2">
    <property type="entry name" value="4-DIPHOSPHOCYTIDYL-2-C-METHYL-D-ERYTHRITOL KINASE, CHLOROPLASTIC"/>
    <property type="match status" value="1"/>
</dbReference>
<dbReference type="InterPro" id="IPR036554">
    <property type="entry name" value="GHMP_kinase_C_sf"/>
</dbReference>
<evidence type="ECO:0000313" key="13">
    <source>
        <dbReference type="EMBL" id="MBB4097646.1"/>
    </source>
</evidence>
<comment type="caution">
    <text evidence="13">The sequence shown here is derived from an EMBL/GenBank/DDBJ whole genome shotgun (WGS) entry which is preliminary data.</text>
</comment>
<dbReference type="SUPFAM" id="SSF55060">
    <property type="entry name" value="GHMP Kinase, C-terminal domain"/>
    <property type="match status" value="1"/>
</dbReference>
<keyword evidence="6 10" id="KW-0418">Kinase</keyword>
<dbReference type="GO" id="GO:0005524">
    <property type="term" value="F:ATP binding"/>
    <property type="evidence" value="ECO:0007669"/>
    <property type="project" value="UniProtKB-UniRule"/>
</dbReference>
<dbReference type="Gene3D" id="3.30.70.890">
    <property type="entry name" value="GHMP kinase, C-terminal domain"/>
    <property type="match status" value="1"/>
</dbReference>
<evidence type="ECO:0000256" key="9">
    <source>
        <dbReference type="ARBA" id="ARBA00032554"/>
    </source>
</evidence>
<evidence type="ECO:0000256" key="1">
    <source>
        <dbReference type="ARBA" id="ARBA00009684"/>
    </source>
</evidence>
<dbReference type="NCBIfam" id="NF011202">
    <property type="entry name" value="PRK14608.1"/>
    <property type="match status" value="1"/>
</dbReference>
<dbReference type="SUPFAM" id="SSF54211">
    <property type="entry name" value="Ribosomal protein S5 domain 2-like"/>
    <property type="match status" value="1"/>
</dbReference>
<evidence type="ECO:0000256" key="6">
    <source>
        <dbReference type="ARBA" id="ARBA00022777"/>
    </source>
</evidence>
<dbReference type="Pfam" id="PF08544">
    <property type="entry name" value="GHMP_kinases_C"/>
    <property type="match status" value="1"/>
</dbReference>
<keyword evidence="5 10" id="KW-0547">Nucleotide-binding</keyword>
<dbReference type="GO" id="GO:0016114">
    <property type="term" value="P:terpenoid biosynthetic process"/>
    <property type="evidence" value="ECO:0007669"/>
    <property type="project" value="UniProtKB-UniRule"/>
</dbReference>
<comment type="catalytic activity">
    <reaction evidence="10">
        <text>4-CDP-2-C-methyl-D-erythritol + ATP = 4-CDP-2-C-methyl-D-erythritol 2-phosphate + ADP + H(+)</text>
        <dbReference type="Rhea" id="RHEA:18437"/>
        <dbReference type="ChEBI" id="CHEBI:15378"/>
        <dbReference type="ChEBI" id="CHEBI:30616"/>
        <dbReference type="ChEBI" id="CHEBI:57823"/>
        <dbReference type="ChEBI" id="CHEBI:57919"/>
        <dbReference type="ChEBI" id="CHEBI:456216"/>
        <dbReference type="EC" id="2.7.1.148"/>
    </reaction>
</comment>
<dbReference type="InterPro" id="IPR006204">
    <property type="entry name" value="GHMP_kinase_N_dom"/>
</dbReference>
<dbReference type="HAMAP" id="MF_00061">
    <property type="entry name" value="IspE"/>
    <property type="match status" value="1"/>
</dbReference>
<keyword evidence="8 10" id="KW-0414">Isoprene biosynthesis</keyword>
<keyword evidence="14" id="KW-1185">Reference proteome</keyword>
<proteinExistence type="inferred from homology"/>
<accession>A0A7W6JQG3</accession>
<dbReference type="InterPro" id="IPR013750">
    <property type="entry name" value="GHMP_kinase_C_dom"/>
</dbReference>
<dbReference type="InterPro" id="IPR020568">
    <property type="entry name" value="Ribosomal_Su5_D2-typ_SF"/>
</dbReference>
<protein>
    <recommendedName>
        <fullName evidence="3 10">4-diphosphocytidyl-2-C-methyl-D-erythritol kinase</fullName>
        <shortName evidence="10">CMK</shortName>
        <ecNumber evidence="2 10">2.7.1.148</ecNumber>
    </recommendedName>
    <alternativeName>
        <fullName evidence="9 10">4-(cytidine-5'-diphospho)-2-C-methyl-D-erythritol kinase</fullName>
    </alternativeName>
</protein>
<dbReference type="AlphaFoldDB" id="A0A7W6JQG3"/>
<dbReference type="UniPathway" id="UPA00056">
    <property type="reaction ID" value="UER00094"/>
</dbReference>
<evidence type="ECO:0000256" key="10">
    <source>
        <dbReference type="HAMAP-Rule" id="MF_00061"/>
    </source>
</evidence>
<dbReference type="Pfam" id="PF00288">
    <property type="entry name" value="GHMP_kinases_N"/>
    <property type="match status" value="1"/>
</dbReference>
<sequence>MVTEIAKAKLNLALHVRARRPDGYHELETLFAFVEHGDLLQVEPAEADSFALTGPFAAVLSEEGDNLVTRAARAFREAFGGGAHAITLDKHLPVASGIGGGSADAAATLRALGRLHGVAVEDMFAIADGLGSDVPACLFGRTAIGKGRGEQLEAVAGLPGTPVLLVNPGVAVSTAEVFRRWDGIDRGPLPADPRQGRNDLEPPARAIAPVIDAVLALLTAQPGAGLTRMSGSGATCFALFDSEAKRDAAAEVLAAKDWWVLPSRLT</sequence>
<dbReference type="EC" id="2.7.1.148" evidence="2 10"/>
<evidence type="ECO:0000256" key="5">
    <source>
        <dbReference type="ARBA" id="ARBA00022741"/>
    </source>
</evidence>
<feature type="active site" evidence="10">
    <location>
        <position position="9"/>
    </location>
</feature>
<dbReference type="GO" id="GO:0019288">
    <property type="term" value="P:isopentenyl diphosphate biosynthetic process, methylerythritol 4-phosphate pathway"/>
    <property type="evidence" value="ECO:0007669"/>
    <property type="project" value="UniProtKB-UniRule"/>
</dbReference>
<evidence type="ECO:0000259" key="12">
    <source>
        <dbReference type="Pfam" id="PF08544"/>
    </source>
</evidence>
<comment type="function">
    <text evidence="10">Catalyzes the phosphorylation of the position 2 hydroxy group of 4-diphosphocytidyl-2C-methyl-D-erythritol.</text>
</comment>
<evidence type="ECO:0000256" key="7">
    <source>
        <dbReference type="ARBA" id="ARBA00022840"/>
    </source>
</evidence>
<evidence type="ECO:0000313" key="14">
    <source>
        <dbReference type="Proteomes" id="UP000557392"/>
    </source>
</evidence>
<dbReference type="Gene3D" id="3.30.230.10">
    <property type="match status" value="1"/>
</dbReference>
<dbReference type="EMBL" id="JACIEH010000001">
    <property type="protein sequence ID" value="MBB4097646.1"/>
    <property type="molecule type" value="Genomic_DNA"/>
</dbReference>
<comment type="pathway">
    <text evidence="10">Isoprenoid biosynthesis; isopentenyl diphosphate biosynthesis via DXP pathway; isopentenyl diphosphate from 1-deoxy-D-xylulose 5-phosphate: step 3/6.</text>
</comment>
<evidence type="ECO:0000256" key="2">
    <source>
        <dbReference type="ARBA" id="ARBA00012052"/>
    </source>
</evidence>